<dbReference type="GO" id="GO:0007017">
    <property type="term" value="P:microtubule-based process"/>
    <property type="evidence" value="ECO:0007669"/>
    <property type="project" value="InterPro"/>
</dbReference>
<dbReference type="Pfam" id="PF01221">
    <property type="entry name" value="Dynein_light"/>
    <property type="match status" value="1"/>
</dbReference>
<evidence type="ECO:0000256" key="12">
    <source>
        <dbReference type="ARBA" id="ARBA00023175"/>
    </source>
</evidence>
<proteinExistence type="inferred from homology"/>
<evidence type="ECO:0000256" key="11">
    <source>
        <dbReference type="ARBA" id="ARBA00023132"/>
    </source>
</evidence>
<keyword evidence="17" id="KW-1185">Reference proteome</keyword>
<dbReference type="PANTHER" id="PTHR11886:SF35">
    <property type="entry name" value="DYNEIN LIGHT CHAIN"/>
    <property type="match status" value="1"/>
</dbReference>
<comment type="function">
    <text evidence="15">Acts as one of several non-catalytic accessory components of the cytoplasmic dynein complex that are thought to be involved in linking dynein to cargos and to adapter proteins that regulate dynein function. Cytoplasmic dynein acts as a motor for the intracellular retrograde motility of vesicles and organelles along microtubules. May play a role in changing or maintaining the spatial distribution of cytoskeletal structures.</text>
</comment>
<keyword evidence="10 15" id="KW-0243">Dynein</keyword>
<dbReference type="GO" id="GO:0005868">
    <property type="term" value="C:cytoplasmic dynein complex"/>
    <property type="evidence" value="ECO:0007669"/>
    <property type="project" value="TreeGrafter"/>
</dbReference>
<dbReference type="Gene3D" id="3.30.740.10">
    <property type="entry name" value="Protein Inhibitor Of Neuronal Nitric Oxide Synthase"/>
    <property type="match status" value="1"/>
</dbReference>
<dbReference type="Proteomes" id="UP000662931">
    <property type="component" value="Chromosome 1"/>
</dbReference>
<dbReference type="FunFam" id="3.30.740.10:FF:000005">
    <property type="entry name" value="Dynein light chain"/>
    <property type="match status" value="1"/>
</dbReference>
<reference evidence="16" key="1">
    <citation type="submission" date="2020-10" db="EMBL/GenBank/DDBJ databases">
        <authorList>
            <person name="Roach M.J.R."/>
        </authorList>
    </citation>
    <scope>NUCLEOTIDE SEQUENCE</scope>
    <source>
        <strain evidence="16">CBS 1945</strain>
    </source>
</reference>
<dbReference type="SMART" id="SM01375">
    <property type="entry name" value="Dynein_light"/>
    <property type="match status" value="1"/>
</dbReference>
<evidence type="ECO:0000256" key="15">
    <source>
        <dbReference type="RuleBase" id="RU365010"/>
    </source>
</evidence>
<keyword evidence="12 15" id="KW-0505">Motor protein</keyword>
<keyword evidence="8" id="KW-0653">Protein transport</keyword>
<evidence type="ECO:0000256" key="2">
    <source>
        <dbReference type="ARBA" id="ARBA00004567"/>
    </source>
</evidence>
<dbReference type="SUPFAM" id="SSF54648">
    <property type="entry name" value="DLC"/>
    <property type="match status" value="1"/>
</dbReference>
<dbReference type="PROSITE" id="PS01239">
    <property type="entry name" value="DYNEIN_LIGHT_1"/>
    <property type="match status" value="1"/>
</dbReference>
<keyword evidence="11" id="KW-0906">Nuclear pore complex</keyword>
<name>A0A875S081_EENNA</name>
<dbReference type="RefSeq" id="XP_038777943.1">
    <property type="nucleotide sequence ID" value="XM_038922015.1"/>
</dbReference>
<dbReference type="EMBL" id="CP064812">
    <property type="protein sequence ID" value="QPG74378.1"/>
    <property type="molecule type" value="Genomic_DNA"/>
</dbReference>
<evidence type="ECO:0000256" key="10">
    <source>
        <dbReference type="ARBA" id="ARBA00023017"/>
    </source>
</evidence>
<dbReference type="GO" id="GO:0005874">
    <property type="term" value="C:microtubule"/>
    <property type="evidence" value="ECO:0007669"/>
    <property type="project" value="UniProtKB-KW"/>
</dbReference>
<evidence type="ECO:0000256" key="3">
    <source>
        <dbReference type="ARBA" id="ARBA00010156"/>
    </source>
</evidence>
<dbReference type="AlphaFoldDB" id="A0A875S081"/>
<keyword evidence="7" id="KW-0509">mRNA transport</keyword>
<dbReference type="InterPro" id="IPR001372">
    <property type="entry name" value="Dynein_light_chain_typ-1/2"/>
</dbReference>
<keyword evidence="5 15" id="KW-0963">Cytoplasm</keyword>
<organism evidence="16 17">
    <name type="scientific">Eeniella nana</name>
    <name type="common">Yeast</name>
    <name type="synonym">Brettanomyces nanus</name>
    <dbReference type="NCBI Taxonomy" id="13502"/>
    <lineage>
        <taxon>Eukaryota</taxon>
        <taxon>Fungi</taxon>
        <taxon>Dikarya</taxon>
        <taxon>Ascomycota</taxon>
        <taxon>Saccharomycotina</taxon>
        <taxon>Pichiomycetes</taxon>
        <taxon>Pichiales</taxon>
        <taxon>Pichiaceae</taxon>
        <taxon>Brettanomyces</taxon>
    </lineage>
</organism>
<dbReference type="KEGG" id="bnn:FOA43_001705"/>
<evidence type="ECO:0000256" key="9">
    <source>
        <dbReference type="ARBA" id="ARBA00023010"/>
    </source>
</evidence>
<dbReference type="GO" id="GO:0045505">
    <property type="term" value="F:dynein intermediate chain binding"/>
    <property type="evidence" value="ECO:0007669"/>
    <property type="project" value="TreeGrafter"/>
</dbReference>
<evidence type="ECO:0000256" key="8">
    <source>
        <dbReference type="ARBA" id="ARBA00022927"/>
    </source>
</evidence>
<dbReference type="PANTHER" id="PTHR11886">
    <property type="entry name" value="DYNEIN LIGHT CHAIN"/>
    <property type="match status" value="1"/>
</dbReference>
<keyword evidence="13 15" id="KW-0206">Cytoskeleton</keyword>
<keyword evidence="9" id="KW-0811">Translocation</keyword>
<dbReference type="CDD" id="cd21452">
    <property type="entry name" value="DLC-like_DYNLL1_DYNLL2"/>
    <property type="match status" value="1"/>
</dbReference>
<evidence type="ECO:0000256" key="13">
    <source>
        <dbReference type="ARBA" id="ARBA00023212"/>
    </source>
</evidence>
<evidence type="ECO:0000313" key="16">
    <source>
        <dbReference type="EMBL" id="QPG74378.1"/>
    </source>
</evidence>
<dbReference type="OrthoDB" id="10033309at2759"/>
<evidence type="ECO:0000256" key="5">
    <source>
        <dbReference type="ARBA" id="ARBA00022490"/>
    </source>
</evidence>
<dbReference type="GeneID" id="62195106"/>
<dbReference type="GO" id="GO:0005643">
    <property type="term" value="C:nuclear pore"/>
    <property type="evidence" value="ECO:0007669"/>
    <property type="project" value="UniProtKB-SubCell"/>
</dbReference>
<accession>A0A875S081</accession>
<comment type="similarity">
    <text evidence="3 15">Belongs to the dynein light chain family.</text>
</comment>
<evidence type="ECO:0000313" key="17">
    <source>
        <dbReference type="Proteomes" id="UP000662931"/>
    </source>
</evidence>
<keyword evidence="14" id="KW-0539">Nucleus</keyword>
<evidence type="ECO:0000256" key="14">
    <source>
        <dbReference type="ARBA" id="ARBA00023242"/>
    </source>
</evidence>
<keyword evidence="4 15" id="KW-0813">Transport</keyword>
<comment type="subunit">
    <text evidence="15">Cytoplasmic dynein consists of two catalytic heavy chains (HCs) and a number of non-catalytic subunits which present intermediate chains (ICs), light intermediate chains (LICs) and light chains (LCs).</text>
</comment>
<sequence>MSEEATSDIPVPRAPVSRKINPVLKSSDMPDDMQSKVFDLAEEAMNANKKAVDIAASLKKSMDKLYGSTWHCIVGKNFGSFVSHESGYFVYFYVDSLAFLLFKTA</sequence>
<dbReference type="InterPro" id="IPR037177">
    <property type="entry name" value="DLC_sf"/>
</dbReference>
<dbReference type="GO" id="GO:0015031">
    <property type="term" value="P:protein transport"/>
    <property type="evidence" value="ECO:0007669"/>
    <property type="project" value="UniProtKB-KW"/>
</dbReference>
<dbReference type="InterPro" id="IPR019763">
    <property type="entry name" value="Dynein_light_1/2_CS"/>
</dbReference>
<evidence type="ECO:0000256" key="4">
    <source>
        <dbReference type="ARBA" id="ARBA00022448"/>
    </source>
</evidence>
<evidence type="ECO:0000256" key="7">
    <source>
        <dbReference type="ARBA" id="ARBA00022816"/>
    </source>
</evidence>
<evidence type="ECO:0000256" key="6">
    <source>
        <dbReference type="ARBA" id="ARBA00022701"/>
    </source>
</evidence>
<keyword evidence="6 15" id="KW-0493">Microtubule</keyword>
<comment type="subcellular location">
    <subcellularLocation>
        <location evidence="1 15">Cytoplasm</location>
        <location evidence="1 15">Cytoskeleton</location>
    </subcellularLocation>
    <subcellularLocation>
        <location evidence="2">Nucleus</location>
        <location evidence="2">Nuclear pore complex</location>
    </subcellularLocation>
</comment>
<dbReference type="GO" id="GO:0051028">
    <property type="term" value="P:mRNA transport"/>
    <property type="evidence" value="ECO:0007669"/>
    <property type="project" value="UniProtKB-KW"/>
</dbReference>
<gene>
    <name evidence="16" type="ORF">FOA43_001705</name>
</gene>
<protein>
    <recommendedName>
        <fullName evidence="15">Dynein light chain</fullName>
    </recommendedName>
</protein>
<evidence type="ECO:0000256" key="1">
    <source>
        <dbReference type="ARBA" id="ARBA00004245"/>
    </source>
</evidence>